<dbReference type="Gene3D" id="1.25.40.10">
    <property type="entry name" value="Tetratricopeptide repeat domain"/>
    <property type="match status" value="1"/>
</dbReference>
<dbReference type="Proteomes" id="UP001235939">
    <property type="component" value="Chromosome 14"/>
</dbReference>
<reference evidence="3 4" key="1">
    <citation type="submission" date="2022-01" db="EMBL/GenBank/DDBJ databases">
        <title>A chromosomal length assembly of Cordylochernes scorpioides.</title>
        <authorList>
            <person name="Zeh D."/>
            <person name="Zeh J."/>
        </authorList>
    </citation>
    <scope>NUCLEOTIDE SEQUENCE [LARGE SCALE GENOMIC DNA]</scope>
    <source>
        <strain evidence="3">IN4F17</strain>
        <tissue evidence="3">Whole Body</tissue>
    </source>
</reference>
<keyword evidence="2" id="KW-0677">Repeat</keyword>
<dbReference type="InterPro" id="IPR006597">
    <property type="entry name" value="Sel1-like"/>
</dbReference>
<evidence type="ECO:0000313" key="4">
    <source>
        <dbReference type="Proteomes" id="UP001235939"/>
    </source>
</evidence>
<dbReference type="PANTHER" id="PTHR13891">
    <property type="entry name" value="CYTOCHROME C OXIDASE ASSEMBLY FACTOR 7"/>
    <property type="match status" value="1"/>
</dbReference>
<evidence type="ECO:0000256" key="1">
    <source>
        <dbReference type="ARBA" id="ARBA00008486"/>
    </source>
</evidence>
<dbReference type="SMART" id="SM00671">
    <property type="entry name" value="SEL1"/>
    <property type="match status" value="4"/>
</dbReference>
<keyword evidence="4" id="KW-1185">Reference proteome</keyword>
<proteinExistence type="inferred from homology"/>
<gene>
    <name evidence="3" type="ORF">LAZ67_14000284</name>
</gene>
<dbReference type="Pfam" id="PF08238">
    <property type="entry name" value="Sel1"/>
    <property type="match status" value="5"/>
</dbReference>
<evidence type="ECO:0000256" key="2">
    <source>
        <dbReference type="ARBA" id="ARBA00022737"/>
    </source>
</evidence>
<organism evidence="3 4">
    <name type="scientific">Cordylochernes scorpioides</name>
    <dbReference type="NCBI Taxonomy" id="51811"/>
    <lineage>
        <taxon>Eukaryota</taxon>
        <taxon>Metazoa</taxon>
        <taxon>Ecdysozoa</taxon>
        <taxon>Arthropoda</taxon>
        <taxon>Chelicerata</taxon>
        <taxon>Arachnida</taxon>
        <taxon>Pseudoscorpiones</taxon>
        <taxon>Cheliferoidea</taxon>
        <taxon>Chernetidae</taxon>
        <taxon>Cordylochernes</taxon>
    </lineage>
</organism>
<dbReference type="InterPro" id="IPR040239">
    <property type="entry name" value="HcpB-like"/>
</dbReference>
<dbReference type="PANTHER" id="PTHR13891:SF1">
    <property type="entry name" value="CYTOCHROME C OXIDASE ASSEMBLY FACTOR 7"/>
    <property type="match status" value="1"/>
</dbReference>
<dbReference type="SUPFAM" id="SSF81901">
    <property type="entry name" value="HCP-like"/>
    <property type="match status" value="1"/>
</dbReference>
<accession>A0ABY6L859</accession>
<comment type="similarity">
    <text evidence="1">Belongs to the hcp beta-lactamase family.</text>
</comment>
<name>A0ABY6L859_9ARAC</name>
<sequence length="197" mass="22576">MVDGCHNLAEFMEAIKKDNNQAREIFEDNCIKNKFGLSCFKAGLYNTLGRGCKRNKERAHEMFRRGCEEDCYKSCTNAGLMLTSRDKLVQLREDYQEGAKYLEKGCQLGDSISCYHLSLLHMGTFAPLGNNMKKAFEYTKKACEKDHMPACVNLHLMYKRGEGTPKDEVLAEKYKQKIKAFNDTLNDNVQIDFQKGI</sequence>
<dbReference type="InterPro" id="IPR011990">
    <property type="entry name" value="TPR-like_helical_dom_sf"/>
</dbReference>
<evidence type="ECO:0000313" key="3">
    <source>
        <dbReference type="EMBL" id="UYV76397.1"/>
    </source>
</evidence>
<dbReference type="EMBL" id="CP092876">
    <property type="protein sequence ID" value="UYV76397.1"/>
    <property type="molecule type" value="Genomic_DNA"/>
</dbReference>
<protein>
    <submittedName>
        <fullName evidence="3">COA7</fullName>
    </submittedName>
</protein>